<gene>
    <name evidence="1" type="ORF">CRENBAI_007158</name>
</gene>
<dbReference type="Proteomes" id="UP001311232">
    <property type="component" value="Unassembled WGS sequence"/>
</dbReference>
<comment type="caution">
    <text evidence="1">The sequence shown here is derived from an EMBL/GenBank/DDBJ whole genome shotgun (WGS) entry which is preliminary data.</text>
</comment>
<protein>
    <submittedName>
        <fullName evidence="1">Uncharacterized protein</fullName>
    </submittedName>
</protein>
<evidence type="ECO:0000313" key="2">
    <source>
        <dbReference type="Proteomes" id="UP001311232"/>
    </source>
</evidence>
<proteinExistence type="predicted"/>
<evidence type="ECO:0000313" key="1">
    <source>
        <dbReference type="EMBL" id="KAK5612788.1"/>
    </source>
</evidence>
<dbReference type="AlphaFoldDB" id="A0AAV9RUQ4"/>
<dbReference type="EMBL" id="JAHHUM010001309">
    <property type="protein sequence ID" value="KAK5612788.1"/>
    <property type="molecule type" value="Genomic_DNA"/>
</dbReference>
<reference evidence="1 2" key="1">
    <citation type="submission" date="2021-06" db="EMBL/GenBank/DDBJ databases">
        <authorList>
            <person name="Palmer J.M."/>
        </authorList>
    </citation>
    <scope>NUCLEOTIDE SEQUENCE [LARGE SCALE GENOMIC DNA]</scope>
    <source>
        <strain evidence="1 2">MEX-2019</strain>
        <tissue evidence="1">Muscle</tissue>
    </source>
</reference>
<name>A0AAV9RUQ4_9TELE</name>
<sequence length="100" mass="11044">MTARLALVGGTNSDNLMRRMLAAAMTSALASRLNWAGKKNMPCSESKKPFKDTRLQHCVVMCLQAATNNHTSTAFAAFKKQQRSIAYLQGKFIQFCNAQT</sequence>
<keyword evidence="2" id="KW-1185">Reference proteome</keyword>
<organism evidence="1 2">
    <name type="scientific">Crenichthys baileyi</name>
    <name type="common">White River springfish</name>
    <dbReference type="NCBI Taxonomy" id="28760"/>
    <lineage>
        <taxon>Eukaryota</taxon>
        <taxon>Metazoa</taxon>
        <taxon>Chordata</taxon>
        <taxon>Craniata</taxon>
        <taxon>Vertebrata</taxon>
        <taxon>Euteleostomi</taxon>
        <taxon>Actinopterygii</taxon>
        <taxon>Neopterygii</taxon>
        <taxon>Teleostei</taxon>
        <taxon>Neoteleostei</taxon>
        <taxon>Acanthomorphata</taxon>
        <taxon>Ovalentaria</taxon>
        <taxon>Atherinomorphae</taxon>
        <taxon>Cyprinodontiformes</taxon>
        <taxon>Goodeidae</taxon>
        <taxon>Crenichthys</taxon>
    </lineage>
</organism>
<accession>A0AAV9RUQ4</accession>